<name>A0A550CIV4_9AGAR</name>
<dbReference type="GO" id="GO:0016747">
    <property type="term" value="F:acyltransferase activity, transferring groups other than amino-acyl groups"/>
    <property type="evidence" value="ECO:0007669"/>
    <property type="project" value="InterPro"/>
</dbReference>
<dbReference type="CDD" id="cd04301">
    <property type="entry name" value="NAT_SF"/>
    <property type="match status" value="1"/>
</dbReference>
<dbReference type="Pfam" id="PF00583">
    <property type="entry name" value="Acetyltransf_1"/>
    <property type="match status" value="1"/>
</dbReference>
<feature type="domain" description="N-acetyltransferase" evidence="3">
    <location>
        <begin position="83"/>
        <end position="235"/>
    </location>
</feature>
<dbReference type="Gene3D" id="3.40.630.30">
    <property type="match status" value="1"/>
</dbReference>
<accession>A0A550CIV4</accession>
<keyword evidence="2" id="KW-0012">Acyltransferase</keyword>
<evidence type="ECO:0000256" key="1">
    <source>
        <dbReference type="ARBA" id="ARBA00022679"/>
    </source>
</evidence>
<dbReference type="InterPro" id="IPR050832">
    <property type="entry name" value="Bact_Acetyltransf"/>
</dbReference>
<evidence type="ECO:0000259" key="3">
    <source>
        <dbReference type="PROSITE" id="PS51186"/>
    </source>
</evidence>
<dbReference type="OrthoDB" id="41532at2759"/>
<evidence type="ECO:0000313" key="4">
    <source>
        <dbReference type="EMBL" id="TRM64750.1"/>
    </source>
</evidence>
<dbReference type="STRING" id="97359.A0A550CIV4"/>
<gene>
    <name evidence="4" type="ORF">BD626DRAFT_489767</name>
</gene>
<dbReference type="PANTHER" id="PTHR43877:SF2">
    <property type="entry name" value="AMINOALKYLPHOSPHONATE N-ACETYLTRANSFERASE-RELATED"/>
    <property type="match status" value="1"/>
</dbReference>
<dbReference type="InterPro" id="IPR000182">
    <property type="entry name" value="GNAT_dom"/>
</dbReference>
<dbReference type="InterPro" id="IPR016181">
    <property type="entry name" value="Acyl_CoA_acyltransferase"/>
</dbReference>
<keyword evidence="1" id="KW-0808">Transferase</keyword>
<keyword evidence="5" id="KW-1185">Reference proteome</keyword>
<evidence type="ECO:0000256" key="2">
    <source>
        <dbReference type="ARBA" id="ARBA00023315"/>
    </source>
</evidence>
<organism evidence="4 5">
    <name type="scientific">Schizophyllum amplum</name>
    <dbReference type="NCBI Taxonomy" id="97359"/>
    <lineage>
        <taxon>Eukaryota</taxon>
        <taxon>Fungi</taxon>
        <taxon>Dikarya</taxon>
        <taxon>Basidiomycota</taxon>
        <taxon>Agaricomycotina</taxon>
        <taxon>Agaricomycetes</taxon>
        <taxon>Agaricomycetidae</taxon>
        <taxon>Agaricales</taxon>
        <taxon>Schizophyllaceae</taxon>
        <taxon>Schizophyllum</taxon>
    </lineage>
</organism>
<dbReference type="AlphaFoldDB" id="A0A550CIV4"/>
<dbReference type="Proteomes" id="UP000320762">
    <property type="component" value="Unassembled WGS sequence"/>
</dbReference>
<comment type="caution">
    <text evidence="4">The sequence shown here is derived from an EMBL/GenBank/DDBJ whole genome shotgun (WGS) entry which is preliminary data.</text>
</comment>
<evidence type="ECO:0000313" key="5">
    <source>
        <dbReference type="Proteomes" id="UP000320762"/>
    </source>
</evidence>
<sequence length="251" mass="27737">MSAPSPQTHEAGVLRYCPIMSAGPATGHGQGRPHLRSSRRLQRLRLTIPYTPSEPPTMQLVIYDHAKHQDLLPAFGAIHVACMEYDHFTANILTCDAARATALYRGYAEETLIGRRIILFGMAPVDEGGHPEVVAFVTLEKPPSETSACRADVQKLLVSPRYRRKGAARTLLSKIEQMAEEEGRTLLTLSTPAGTPAARVYPELGWISVGVVPQYEIEAGTHELKDEIFFYKMLPSHGKNVKLPEGNERPE</sequence>
<dbReference type="EMBL" id="VDMD01000006">
    <property type="protein sequence ID" value="TRM64750.1"/>
    <property type="molecule type" value="Genomic_DNA"/>
</dbReference>
<dbReference type="PROSITE" id="PS51186">
    <property type="entry name" value="GNAT"/>
    <property type="match status" value="1"/>
</dbReference>
<protein>
    <recommendedName>
        <fullName evidence="3">N-acetyltransferase domain-containing protein</fullName>
    </recommendedName>
</protein>
<dbReference type="SUPFAM" id="SSF55729">
    <property type="entry name" value="Acyl-CoA N-acyltransferases (Nat)"/>
    <property type="match status" value="1"/>
</dbReference>
<dbReference type="PANTHER" id="PTHR43877">
    <property type="entry name" value="AMINOALKYLPHOSPHONATE N-ACETYLTRANSFERASE-RELATED-RELATED"/>
    <property type="match status" value="1"/>
</dbReference>
<proteinExistence type="predicted"/>
<reference evidence="4 5" key="1">
    <citation type="journal article" date="2019" name="New Phytol.">
        <title>Comparative genomics reveals unique wood-decay strategies and fruiting body development in the Schizophyllaceae.</title>
        <authorList>
            <person name="Almasi E."/>
            <person name="Sahu N."/>
            <person name="Krizsan K."/>
            <person name="Balint B."/>
            <person name="Kovacs G.M."/>
            <person name="Kiss B."/>
            <person name="Cseklye J."/>
            <person name="Drula E."/>
            <person name="Henrissat B."/>
            <person name="Nagy I."/>
            <person name="Chovatia M."/>
            <person name="Adam C."/>
            <person name="LaButti K."/>
            <person name="Lipzen A."/>
            <person name="Riley R."/>
            <person name="Grigoriev I.V."/>
            <person name="Nagy L.G."/>
        </authorList>
    </citation>
    <scope>NUCLEOTIDE SEQUENCE [LARGE SCALE GENOMIC DNA]</scope>
    <source>
        <strain evidence="4 5">NL-1724</strain>
    </source>
</reference>